<dbReference type="EMBL" id="BLXT01003727">
    <property type="protein sequence ID" value="GFO03646.1"/>
    <property type="molecule type" value="Genomic_DNA"/>
</dbReference>
<keyword evidence="3" id="KW-1185">Reference proteome</keyword>
<evidence type="ECO:0000256" key="1">
    <source>
        <dbReference type="SAM" id="MobiDB-lite"/>
    </source>
</evidence>
<reference evidence="2 3" key="1">
    <citation type="journal article" date="2021" name="Elife">
        <title>Chloroplast acquisition without the gene transfer in kleptoplastic sea slugs, Plakobranchus ocellatus.</title>
        <authorList>
            <person name="Maeda T."/>
            <person name="Takahashi S."/>
            <person name="Yoshida T."/>
            <person name="Shimamura S."/>
            <person name="Takaki Y."/>
            <person name="Nagai Y."/>
            <person name="Toyoda A."/>
            <person name="Suzuki Y."/>
            <person name="Arimoto A."/>
            <person name="Ishii H."/>
            <person name="Satoh N."/>
            <person name="Nishiyama T."/>
            <person name="Hasebe M."/>
            <person name="Maruyama T."/>
            <person name="Minagawa J."/>
            <person name="Obokata J."/>
            <person name="Shigenobu S."/>
        </authorList>
    </citation>
    <scope>NUCLEOTIDE SEQUENCE [LARGE SCALE GENOMIC DNA]</scope>
</reference>
<gene>
    <name evidence="2" type="ORF">PoB_003015100</name>
</gene>
<protein>
    <submittedName>
        <fullName evidence="2">Uncharacterized protein</fullName>
    </submittedName>
</protein>
<organism evidence="2 3">
    <name type="scientific">Plakobranchus ocellatus</name>
    <dbReference type="NCBI Taxonomy" id="259542"/>
    <lineage>
        <taxon>Eukaryota</taxon>
        <taxon>Metazoa</taxon>
        <taxon>Spiralia</taxon>
        <taxon>Lophotrochozoa</taxon>
        <taxon>Mollusca</taxon>
        <taxon>Gastropoda</taxon>
        <taxon>Heterobranchia</taxon>
        <taxon>Euthyneura</taxon>
        <taxon>Panpulmonata</taxon>
        <taxon>Sacoglossa</taxon>
        <taxon>Placobranchoidea</taxon>
        <taxon>Plakobranchidae</taxon>
        <taxon>Plakobranchus</taxon>
    </lineage>
</organism>
<evidence type="ECO:0000313" key="2">
    <source>
        <dbReference type="EMBL" id="GFO03646.1"/>
    </source>
</evidence>
<name>A0AAV4AAJ0_9GAST</name>
<evidence type="ECO:0000313" key="3">
    <source>
        <dbReference type="Proteomes" id="UP000735302"/>
    </source>
</evidence>
<feature type="region of interest" description="Disordered" evidence="1">
    <location>
        <begin position="133"/>
        <end position="162"/>
    </location>
</feature>
<dbReference type="Proteomes" id="UP000735302">
    <property type="component" value="Unassembled WGS sequence"/>
</dbReference>
<comment type="caution">
    <text evidence="2">The sequence shown here is derived from an EMBL/GenBank/DDBJ whole genome shotgun (WGS) entry which is preliminary data.</text>
</comment>
<sequence length="162" mass="18781">MRRGKISPKRKKMRWTGLRLRRRKRNKCKKLRSRYKSYNKGKPFFILRLCSENGLPGRRTVDGQFVLWSCSTSRDRPDSRGTRFTAYAWCFIELKVSRIMSRDWESATVHQGHPCLYSLRAKIGVSDQGKILRSAAPSEPSSPGVNSKSHHTHQTFNPTQLT</sequence>
<accession>A0AAV4AAJ0</accession>
<dbReference type="AlphaFoldDB" id="A0AAV4AAJ0"/>
<proteinExistence type="predicted"/>